<dbReference type="EMBL" id="LSSL01003574">
    <property type="protein sequence ID" value="OLY80327.1"/>
    <property type="molecule type" value="Genomic_DNA"/>
</dbReference>
<sequence>MVMRNHEFVESGVYPYGFATKVESWIEVAEDGESDALASSSIEALVISGDLDPSVDLAGKPVLEDIVSSLLGLTLGSGHSPPVRFSTIIPAVGAVQTLIVVGTGSKGRSVDRRSKGEIPDLKSLKGEGTEWASHSALSFASTLTAQQQFRSDDLYLTNWYKESASDTMKKPVI</sequence>
<proteinExistence type="predicted"/>
<gene>
    <name evidence="1" type="ORF">AYI68_g5580</name>
</gene>
<organism evidence="1 2">
    <name type="scientific">Smittium mucronatum</name>
    <dbReference type="NCBI Taxonomy" id="133383"/>
    <lineage>
        <taxon>Eukaryota</taxon>
        <taxon>Fungi</taxon>
        <taxon>Fungi incertae sedis</taxon>
        <taxon>Zoopagomycota</taxon>
        <taxon>Kickxellomycotina</taxon>
        <taxon>Harpellomycetes</taxon>
        <taxon>Harpellales</taxon>
        <taxon>Legeriomycetaceae</taxon>
        <taxon>Smittium</taxon>
    </lineage>
</organism>
<dbReference type="AlphaFoldDB" id="A0A1R0GTW2"/>
<name>A0A1R0GTW2_9FUNG</name>
<accession>A0A1R0GTW2</accession>
<evidence type="ECO:0000313" key="2">
    <source>
        <dbReference type="Proteomes" id="UP000187455"/>
    </source>
</evidence>
<comment type="caution">
    <text evidence="1">The sequence shown here is derived from an EMBL/GenBank/DDBJ whole genome shotgun (WGS) entry which is preliminary data.</text>
</comment>
<dbReference type="Proteomes" id="UP000187455">
    <property type="component" value="Unassembled WGS sequence"/>
</dbReference>
<evidence type="ECO:0000313" key="1">
    <source>
        <dbReference type="EMBL" id="OLY80327.1"/>
    </source>
</evidence>
<keyword evidence="2" id="KW-1185">Reference proteome</keyword>
<protein>
    <submittedName>
        <fullName evidence="1">Uncharacterized protein</fullName>
    </submittedName>
</protein>
<reference evidence="1 2" key="1">
    <citation type="journal article" date="2016" name="Mol. Biol. Evol.">
        <title>Genome-Wide Survey of Gut Fungi (Harpellales) Reveals the First Horizontally Transferred Ubiquitin Gene from a Mosquito Host.</title>
        <authorList>
            <person name="Wang Y."/>
            <person name="White M.M."/>
            <person name="Kvist S."/>
            <person name="Moncalvo J.M."/>
        </authorList>
    </citation>
    <scope>NUCLEOTIDE SEQUENCE [LARGE SCALE GENOMIC DNA]</scope>
    <source>
        <strain evidence="1 2">ALG-7-W6</strain>
    </source>
</reference>